<organism evidence="1 2">
    <name type="scientific">Araneus ventricosus</name>
    <name type="common">Orbweaver spider</name>
    <name type="synonym">Epeira ventricosa</name>
    <dbReference type="NCBI Taxonomy" id="182803"/>
    <lineage>
        <taxon>Eukaryota</taxon>
        <taxon>Metazoa</taxon>
        <taxon>Ecdysozoa</taxon>
        <taxon>Arthropoda</taxon>
        <taxon>Chelicerata</taxon>
        <taxon>Arachnida</taxon>
        <taxon>Araneae</taxon>
        <taxon>Araneomorphae</taxon>
        <taxon>Entelegynae</taxon>
        <taxon>Araneoidea</taxon>
        <taxon>Araneidae</taxon>
        <taxon>Araneus</taxon>
    </lineage>
</organism>
<protein>
    <submittedName>
        <fullName evidence="1">Uncharacterized protein</fullName>
    </submittedName>
</protein>
<evidence type="ECO:0000313" key="1">
    <source>
        <dbReference type="EMBL" id="GBL89844.1"/>
    </source>
</evidence>
<sequence>MSSSASNGNLQDGKLLPFEMDHLPEFFLKKSEIELNETPEDKREKMQELKTMIAGQILNGIYERLELYVVSCHRNDMEQKRNIH</sequence>
<proteinExistence type="predicted"/>
<dbReference type="Proteomes" id="UP000499080">
    <property type="component" value="Unassembled WGS sequence"/>
</dbReference>
<keyword evidence="2" id="KW-1185">Reference proteome</keyword>
<evidence type="ECO:0000313" key="2">
    <source>
        <dbReference type="Proteomes" id="UP000499080"/>
    </source>
</evidence>
<dbReference type="EMBL" id="BGPR01159352">
    <property type="protein sequence ID" value="GBL89844.1"/>
    <property type="molecule type" value="Genomic_DNA"/>
</dbReference>
<gene>
    <name evidence="1" type="ORF">AVEN_200035_1</name>
</gene>
<name>A0A4Y2BFD5_ARAVE</name>
<dbReference type="AlphaFoldDB" id="A0A4Y2BFD5"/>
<comment type="caution">
    <text evidence="1">The sequence shown here is derived from an EMBL/GenBank/DDBJ whole genome shotgun (WGS) entry which is preliminary data.</text>
</comment>
<accession>A0A4Y2BFD5</accession>
<reference evidence="1 2" key="1">
    <citation type="journal article" date="2019" name="Sci. Rep.">
        <title>Orb-weaving spider Araneus ventricosus genome elucidates the spidroin gene catalogue.</title>
        <authorList>
            <person name="Kono N."/>
            <person name="Nakamura H."/>
            <person name="Ohtoshi R."/>
            <person name="Moran D.A.P."/>
            <person name="Shinohara A."/>
            <person name="Yoshida Y."/>
            <person name="Fujiwara M."/>
            <person name="Mori M."/>
            <person name="Tomita M."/>
            <person name="Arakawa K."/>
        </authorList>
    </citation>
    <scope>NUCLEOTIDE SEQUENCE [LARGE SCALE GENOMIC DNA]</scope>
</reference>